<evidence type="ECO:0000256" key="3">
    <source>
        <dbReference type="ARBA" id="ARBA00022448"/>
    </source>
</evidence>
<dbReference type="InterPro" id="IPR004638">
    <property type="entry name" value="EmrB-like"/>
</dbReference>
<feature type="transmembrane region" description="Helical" evidence="8">
    <location>
        <begin position="12"/>
        <end position="33"/>
    </location>
</feature>
<feature type="domain" description="Major facilitator superfamily (MFS) profile" evidence="9">
    <location>
        <begin position="17"/>
        <end position="496"/>
    </location>
</feature>
<evidence type="ECO:0000256" key="1">
    <source>
        <dbReference type="ARBA" id="ARBA00004651"/>
    </source>
</evidence>
<keyword evidence="3" id="KW-0813">Transport</keyword>
<feature type="transmembrane region" description="Helical" evidence="8">
    <location>
        <begin position="108"/>
        <end position="130"/>
    </location>
</feature>
<dbReference type="GO" id="GO:0022857">
    <property type="term" value="F:transmembrane transporter activity"/>
    <property type="evidence" value="ECO:0007669"/>
    <property type="project" value="InterPro"/>
</dbReference>
<comment type="subcellular location">
    <subcellularLocation>
        <location evidence="1">Cell membrane</location>
        <topology evidence="1">Multi-pass membrane protein</topology>
    </subcellularLocation>
</comment>
<dbReference type="EMBL" id="CP001699">
    <property type="protein sequence ID" value="ACU59971.1"/>
    <property type="molecule type" value="Genomic_DNA"/>
</dbReference>
<feature type="transmembrane region" description="Helical" evidence="8">
    <location>
        <begin position="231"/>
        <end position="248"/>
    </location>
</feature>
<organism evidence="10 11">
    <name type="scientific">Chitinophaga pinensis (strain ATCC 43595 / DSM 2588 / LMG 13176 / NBRC 15968 / NCIMB 11800 / UQM 2034)</name>
    <dbReference type="NCBI Taxonomy" id="485918"/>
    <lineage>
        <taxon>Bacteria</taxon>
        <taxon>Pseudomonadati</taxon>
        <taxon>Bacteroidota</taxon>
        <taxon>Chitinophagia</taxon>
        <taxon>Chitinophagales</taxon>
        <taxon>Chitinophagaceae</taxon>
        <taxon>Chitinophaga</taxon>
    </lineage>
</organism>
<feature type="transmembrane region" description="Helical" evidence="8">
    <location>
        <begin position="53"/>
        <end position="71"/>
    </location>
</feature>
<feature type="transmembrane region" description="Helical" evidence="8">
    <location>
        <begin position="303"/>
        <end position="323"/>
    </location>
</feature>
<feature type="transmembrane region" description="Helical" evidence="8">
    <location>
        <begin position="359"/>
        <end position="383"/>
    </location>
</feature>
<dbReference type="Pfam" id="PF07690">
    <property type="entry name" value="MFS_1"/>
    <property type="match status" value="1"/>
</dbReference>
<reference evidence="10 11" key="2">
    <citation type="journal article" date="2010" name="Stand. Genomic Sci.">
        <title>Complete genome sequence of Chitinophaga pinensis type strain (UQM 2034).</title>
        <authorList>
            <person name="Glavina Del Rio T."/>
            <person name="Abt B."/>
            <person name="Spring S."/>
            <person name="Lapidus A."/>
            <person name="Nolan M."/>
            <person name="Tice H."/>
            <person name="Copeland A."/>
            <person name="Cheng J.F."/>
            <person name="Chen F."/>
            <person name="Bruce D."/>
            <person name="Goodwin L."/>
            <person name="Pitluck S."/>
            <person name="Ivanova N."/>
            <person name="Mavromatis K."/>
            <person name="Mikhailova N."/>
            <person name="Pati A."/>
            <person name="Chen A."/>
            <person name="Palaniappan K."/>
            <person name="Land M."/>
            <person name="Hauser L."/>
            <person name="Chang Y.J."/>
            <person name="Jeffries C.D."/>
            <person name="Chain P."/>
            <person name="Saunders E."/>
            <person name="Detter J.C."/>
            <person name="Brettin T."/>
            <person name="Rohde M."/>
            <person name="Goker M."/>
            <person name="Bristow J."/>
            <person name="Eisen J.A."/>
            <person name="Markowitz V."/>
            <person name="Hugenholtz P."/>
            <person name="Kyrpides N.C."/>
            <person name="Klenk H.P."/>
            <person name="Lucas S."/>
        </authorList>
    </citation>
    <scope>NUCLEOTIDE SEQUENCE [LARGE SCALE GENOMIC DNA]</scope>
    <source>
        <strain evidence="11">ATCC 43595 / DSM 2588 / LMG 13176 / NBRC 15968 / NCIMB 11800 / UQM 2034</strain>
    </source>
</reference>
<keyword evidence="4" id="KW-1003">Cell membrane</keyword>
<dbReference type="AlphaFoldDB" id="A0A979G3E8"/>
<feature type="transmembrane region" description="Helical" evidence="8">
    <location>
        <begin position="83"/>
        <end position="102"/>
    </location>
</feature>
<evidence type="ECO:0000256" key="2">
    <source>
        <dbReference type="ARBA" id="ARBA00008537"/>
    </source>
</evidence>
<feature type="transmembrane region" description="Helical" evidence="8">
    <location>
        <begin position="202"/>
        <end position="219"/>
    </location>
</feature>
<dbReference type="InterPro" id="IPR011701">
    <property type="entry name" value="MFS"/>
</dbReference>
<dbReference type="RefSeq" id="WP_012790147.1">
    <property type="nucleotide sequence ID" value="NC_013132.1"/>
</dbReference>
<dbReference type="NCBIfam" id="TIGR00711">
    <property type="entry name" value="efflux_EmrB"/>
    <property type="match status" value="1"/>
</dbReference>
<keyword evidence="6 8" id="KW-1133">Transmembrane helix</keyword>
<accession>A0A979G3E8</accession>
<dbReference type="PANTHER" id="PTHR42718">
    <property type="entry name" value="MAJOR FACILITATOR SUPERFAMILY MULTIDRUG TRANSPORTER MFSC"/>
    <property type="match status" value="1"/>
</dbReference>
<evidence type="ECO:0000256" key="4">
    <source>
        <dbReference type="ARBA" id="ARBA00022475"/>
    </source>
</evidence>
<dbReference type="InterPro" id="IPR020846">
    <property type="entry name" value="MFS_dom"/>
</dbReference>
<feature type="transmembrane region" description="Helical" evidence="8">
    <location>
        <begin position="169"/>
        <end position="190"/>
    </location>
</feature>
<evidence type="ECO:0000256" key="6">
    <source>
        <dbReference type="ARBA" id="ARBA00022989"/>
    </source>
</evidence>
<comment type="similarity">
    <text evidence="2">Belongs to the major facilitator superfamily. EmrB family.</text>
</comment>
<dbReference type="PANTHER" id="PTHR42718:SF9">
    <property type="entry name" value="MAJOR FACILITATOR SUPERFAMILY MULTIDRUG TRANSPORTER MFSC"/>
    <property type="match status" value="1"/>
</dbReference>
<proteinExistence type="inferred from homology"/>
<evidence type="ECO:0000313" key="11">
    <source>
        <dbReference type="Proteomes" id="UP000002215"/>
    </source>
</evidence>
<dbReference type="Proteomes" id="UP000002215">
    <property type="component" value="Chromosome"/>
</dbReference>
<dbReference type="PROSITE" id="PS50850">
    <property type="entry name" value="MFS"/>
    <property type="match status" value="1"/>
</dbReference>
<evidence type="ECO:0000313" key="10">
    <source>
        <dbReference type="EMBL" id="ACU59971.1"/>
    </source>
</evidence>
<feature type="transmembrane region" description="Helical" evidence="8">
    <location>
        <begin position="328"/>
        <end position="347"/>
    </location>
</feature>
<dbReference type="KEGG" id="cpi:Cpin_2483"/>
<protein>
    <submittedName>
        <fullName evidence="10">Drug resistance transporter, EmrB/QacA subfamily</fullName>
    </submittedName>
</protein>
<evidence type="ECO:0000256" key="8">
    <source>
        <dbReference type="SAM" id="Phobius"/>
    </source>
</evidence>
<sequence>MEKSASFTGYGFRHACITLIAFICVLVAVMNCTVTNVAFNEIRGNLGVSLDEVSWVTTVYVLAYIAIIPFSNWLSRKLGNKKYLIITLILFIVSSFLCGNATSIEELLILRFLQGLGGGAMLVLSHTMILENWPPQRRTTAQAFFILGMLGGNMLAAPFGGYITDNYTWSYIFYPNILVGILLCILVLVFVENKRYQQREDWLGTIMVSIGASCLYLALTRGQQEEWFKSPFIIVLLLCGLVGLVIFIRRELEWITPQGENGLLRNVSLRNGLILAFVAALGIAASSSTITIPLRWHAQLPKISPWLVIVCIILVMALITILIEEKKALKYILAAGPILLIIYNYMVFQQPVAPKYTTYIYYLLAVRILAVILLSISVSTFVFSKLENKEIGPGVRMYHLVQQLGLALGIALFSAFTYKAPEPDYTRFLGHLDLKDPVVQKAIRESTTSLDQVRAEAFVRQAHDTQVGVVKANFMLMIIAGIILTVLIFSVRQRIKINSKNDSK</sequence>
<feature type="transmembrane region" description="Helical" evidence="8">
    <location>
        <begin position="395"/>
        <end position="418"/>
    </location>
</feature>
<evidence type="ECO:0000256" key="5">
    <source>
        <dbReference type="ARBA" id="ARBA00022692"/>
    </source>
</evidence>
<feature type="transmembrane region" description="Helical" evidence="8">
    <location>
        <begin position="269"/>
        <end position="291"/>
    </location>
</feature>
<evidence type="ECO:0000256" key="7">
    <source>
        <dbReference type="ARBA" id="ARBA00023136"/>
    </source>
</evidence>
<gene>
    <name evidence="10" type="ordered locus">Cpin_2483</name>
</gene>
<keyword evidence="5 8" id="KW-0812">Transmembrane</keyword>
<feature type="transmembrane region" description="Helical" evidence="8">
    <location>
        <begin position="474"/>
        <end position="491"/>
    </location>
</feature>
<reference evidence="11" key="1">
    <citation type="submission" date="2009-08" db="EMBL/GenBank/DDBJ databases">
        <title>The complete genome of Chitinophaga pinensis DSM 2588.</title>
        <authorList>
            <consortium name="US DOE Joint Genome Institute (JGI-PGF)"/>
            <person name="Lucas S."/>
            <person name="Copeland A."/>
            <person name="Lapidus A."/>
            <person name="Glavina del Rio T."/>
            <person name="Dalin E."/>
            <person name="Tice H."/>
            <person name="Bruce D."/>
            <person name="Goodwin L."/>
            <person name="Pitluck S."/>
            <person name="Kyrpides N."/>
            <person name="Mavromatis K."/>
            <person name="Ivanova N."/>
            <person name="Mikhailova N."/>
            <person name="Sims D."/>
            <person name="Meinche L."/>
            <person name="Brettin T."/>
            <person name="Detter J.C."/>
            <person name="Han C."/>
            <person name="Larimer F."/>
            <person name="Land M."/>
            <person name="Hauser L."/>
            <person name="Markowitz V."/>
            <person name="Cheng J.-F."/>
            <person name="Hugenholtz P."/>
            <person name="Woyke T."/>
            <person name="Wu D."/>
            <person name="Spring S."/>
            <person name="Klenk H.-P."/>
            <person name="Eisen J.A."/>
        </authorList>
    </citation>
    <scope>NUCLEOTIDE SEQUENCE [LARGE SCALE GENOMIC DNA]</scope>
    <source>
        <strain evidence="11">ATCC 43595 / DSM 2588 / LMG 13176 / NBRC 15968 / NCIMB 11800 / UQM 2034</strain>
    </source>
</reference>
<dbReference type="GO" id="GO:0005886">
    <property type="term" value="C:plasma membrane"/>
    <property type="evidence" value="ECO:0007669"/>
    <property type="project" value="UniProtKB-SubCell"/>
</dbReference>
<dbReference type="SUPFAM" id="SSF103473">
    <property type="entry name" value="MFS general substrate transporter"/>
    <property type="match status" value="1"/>
</dbReference>
<keyword evidence="7 8" id="KW-0472">Membrane</keyword>
<evidence type="ECO:0000259" key="9">
    <source>
        <dbReference type="PROSITE" id="PS50850"/>
    </source>
</evidence>
<dbReference type="InterPro" id="IPR036259">
    <property type="entry name" value="MFS_trans_sf"/>
</dbReference>
<dbReference type="Gene3D" id="1.20.1720.10">
    <property type="entry name" value="Multidrug resistance protein D"/>
    <property type="match status" value="1"/>
</dbReference>
<name>A0A979G3E8_CHIPD</name>
<feature type="transmembrane region" description="Helical" evidence="8">
    <location>
        <begin position="142"/>
        <end position="163"/>
    </location>
</feature>